<proteinExistence type="predicted"/>
<evidence type="ECO:0000313" key="2">
    <source>
        <dbReference type="Proteomes" id="UP001157502"/>
    </source>
</evidence>
<comment type="caution">
    <text evidence="1">The sequence shown here is derived from an EMBL/GenBank/DDBJ whole genome shotgun (WGS) entry which is preliminary data.</text>
</comment>
<dbReference type="EMBL" id="CM055741">
    <property type="protein sequence ID" value="KAJ8001548.1"/>
    <property type="molecule type" value="Genomic_DNA"/>
</dbReference>
<name>A0ACC2GD61_DALPE</name>
<accession>A0ACC2GD61</accession>
<protein>
    <submittedName>
        <fullName evidence="1">Uncharacterized protein</fullName>
    </submittedName>
</protein>
<evidence type="ECO:0000313" key="1">
    <source>
        <dbReference type="EMBL" id="KAJ8001548.1"/>
    </source>
</evidence>
<organism evidence="1 2">
    <name type="scientific">Dallia pectoralis</name>
    <name type="common">Alaska blackfish</name>
    <dbReference type="NCBI Taxonomy" id="75939"/>
    <lineage>
        <taxon>Eukaryota</taxon>
        <taxon>Metazoa</taxon>
        <taxon>Chordata</taxon>
        <taxon>Craniata</taxon>
        <taxon>Vertebrata</taxon>
        <taxon>Euteleostomi</taxon>
        <taxon>Actinopterygii</taxon>
        <taxon>Neopterygii</taxon>
        <taxon>Teleostei</taxon>
        <taxon>Protacanthopterygii</taxon>
        <taxon>Esociformes</taxon>
        <taxon>Umbridae</taxon>
        <taxon>Dallia</taxon>
    </lineage>
</organism>
<sequence length="604" mass="66460">MLRLLMTSEALLVPLYLLAMTGDSSGSVVSSCELCHDNATCLNSSVEHDRGDVTTTQSNCICQHGFVGDGLTCYDIKICADGSCCRQGYRWSSHLGCADVDECSSPEQPCPPPQVCVNTPGSFHCQEPPEDDLLFSLTSGPPSNLRSVQFQCGNTRCPVGQDCISVGGTSRCADPCQHNTALKDDWRSTTNSAKQNGYHCDRTVNWQGWYRLFLGNTTIQMPEKCVTQHMCGTNVALWLSSPHPQLEDGVVQRGVCGIYSGYCCNTQYKANPIYVKGCFGNYYVYKFLPPSDFSLAYCADANTAVCATCGIFDACVSDNKVNWRCVRKVPQLVCGRNYLQVGLLNVYLEAAGLDPYSGHMADSRCSNHEDRNVSVWYQVERLEGSCGNTLTTNISHAIYSNSLFVYPVDGRNGSQPFSIPFSCVYPLETESSLDVPVIPYSPNDHGFVGVGPKAITSMSLYRHSNYTDPFPALQPVTLLVGSTLYVAVYVEEIEVQRFVVILEDCYTTESDSYHALPRTYLIQDRCPLTRVKVDENGSSLRARFSSLLRGDQLVVFMHCSLSLCDKTTSSCTPVCSGRRSRSVATPIPLRPLTIGPITWTQSLE</sequence>
<gene>
    <name evidence="1" type="ORF">DPEC_G00170630</name>
</gene>
<dbReference type="Proteomes" id="UP001157502">
    <property type="component" value="Chromosome 14"/>
</dbReference>
<keyword evidence="2" id="KW-1185">Reference proteome</keyword>
<reference evidence="1" key="1">
    <citation type="submission" date="2021-05" db="EMBL/GenBank/DDBJ databases">
        <authorList>
            <person name="Pan Q."/>
            <person name="Jouanno E."/>
            <person name="Zahm M."/>
            <person name="Klopp C."/>
            <person name="Cabau C."/>
            <person name="Louis A."/>
            <person name="Berthelot C."/>
            <person name="Parey E."/>
            <person name="Roest Crollius H."/>
            <person name="Montfort J."/>
            <person name="Robinson-Rechavi M."/>
            <person name="Bouchez O."/>
            <person name="Lampietro C."/>
            <person name="Lopez Roques C."/>
            <person name="Donnadieu C."/>
            <person name="Postlethwait J."/>
            <person name="Bobe J."/>
            <person name="Dillon D."/>
            <person name="Chandos A."/>
            <person name="von Hippel F."/>
            <person name="Guiguen Y."/>
        </authorList>
    </citation>
    <scope>NUCLEOTIDE SEQUENCE</scope>
    <source>
        <strain evidence="1">YG-Jan2019</strain>
    </source>
</reference>